<proteinExistence type="predicted"/>
<dbReference type="AlphaFoldDB" id="A0A1G7GL80"/>
<evidence type="ECO:0000313" key="5">
    <source>
        <dbReference type="EMBL" id="SDE88885.1"/>
    </source>
</evidence>
<dbReference type="InterPro" id="IPR002577">
    <property type="entry name" value="HTH_HxlR"/>
</dbReference>
<dbReference type="Pfam" id="PF01638">
    <property type="entry name" value="HxlR"/>
    <property type="match status" value="1"/>
</dbReference>
<evidence type="ECO:0000313" key="6">
    <source>
        <dbReference type="Proteomes" id="UP000182284"/>
    </source>
</evidence>
<evidence type="ECO:0000256" key="2">
    <source>
        <dbReference type="ARBA" id="ARBA00023125"/>
    </source>
</evidence>
<dbReference type="OrthoDB" id="9800350at2"/>
<dbReference type="PANTHER" id="PTHR33204:SF39">
    <property type="entry name" value="TRANSCRIPTIONAL REGULATORY PROTEIN"/>
    <property type="match status" value="1"/>
</dbReference>
<reference evidence="5 6" key="1">
    <citation type="submission" date="2016-10" db="EMBL/GenBank/DDBJ databases">
        <authorList>
            <person name="de Groot N.N."/>
        </authorList>
    </citation>
    <scope>NUCLEOTIDE SEQUENCE [LARGE SCALE GENOMIC DNA]</scope>
    <source>
        <strain evidence="5 6">DSM 27375</strain>
    </source>
</reference>
<dbReference type="EMBL" id="FNBL01000001">
    <property type="protein sequence ID" value="SDE88885.1"/>
    <property type="molecule type" value="Genomic_DNA"/>
</dbReference>
<evidence type="ECO:0000259" key="4">
    <source>
        <dbReference type="PROSITE" id="PS51118"/>
    </source>
</evidence>
<sequence>MRDSTQSRIEQWKADGFDPKNCPVRQVLDHLAAKWTTLILLELENGAQRFNALGRALPDISKRMLTQSLRDLERDGLVRREVFDTKPPSVAYSLTDLGRSFLTPLHAMIDWAGHNMPDIVAARNVFAASED</sequence>
<feature type="domain" description="HTH hxlR-type" evidence="4">
    <location>
        <begin position="22"/>
        <end position="120"/>
    </location>
</feature>
<keyword evidence="1" id="KW-0805">Transcription regulation</keyword>
<keyword evidence="3" id="KW-0804">Transcription</keyword>
<dbReference type="Proteomes" id="UP000182284">
    <property type="component" value="Unassembled WGS sequence"/>
</dbReference>
<dbReference type="GO" id="GO:0003677">
    <property type="term" value="F:DNA binding"/>
    <property type="evidence" value="ECO:0007669"/>
    <property type="project" value="UniProtKB-KW"/>
</dbReference>
<protein>
    <submittedName>
        <fullName evidence="5">Transcriptional regulator, HxlR family</fullName>
    </submittedName>
</protein>
<keyword evidence="2" id="KW-0238">DNA-binding</keyword>
<evidence type="ECO:0000256" key="1">
    <source>
        <dbReference type="ARBA" id="ARBA00023015"/>
    </source>
</evidence>
<dbReference type="Gene3D" id="1.10.10.10">
    <property type="entry name" value="Winged helix-like DNA-binding domain superfamily/Winged helix DNA-binding domain"/>
    <property type="match status" value="1"/>
</dbReference>
<dbReference type="InterPro" id="IPR036388">
    <property type="entry name" value="WH-like_DNA-bd_sf"/>
</dbReference>
<dbReference type="SUPFAM" id="SSF46785">
    <property type="entry name" value="Winged helix' DNA-binding domain"/>
    <property type="match status" value="1"/>
</dbReference>
<dbReference type="PROSITE" id="PS51118">
    <property type="entry name" value="HTH_HXLR"/>
    <property type="match status" value="1"/>
</dbReference>
<evidence type="ECO:0000256" key="3">
    <source>
        <dbReference type="ARBA" id="ARBA00023163"/>
    </source>
</evidence>
<gene>
    <name evidence="5" type="ORF">SAMN04488117_101616</name>
</gene>
<dbReference type="PANTHER" id="PTHR33204">
    <property type="entry name" value="TRANSCRIPTIONAL REGULATOR, MARR FAMILY"/>
    <property type="match status" value="1"/>
</dbReference>
<accession>A0A1G7GL80</accession>
<dbReference type="InterPro" id="IPR036390">
    <property type="entry name" value="WH_DNA-bd_sf"/>
</dbReference>
<name>A0A1G7GL80_9RHOB</name>
<dbReference type="RefSeq" id="WP_074640897.1">
    <property type="nucleotide sequence ID" value="NZ_FNBL01000001.1"/>
</dbReference>
<organism evidence="5 6">
    <name type="scientific">Celeribacter baekdonensis</name>
    <dbReference type="NCBI Taxonomy" id="875171"/>
    <lineage>
        <taxon>Bacteria</taxon>
        <taxon>Pseudomonadati</taxon>
        <taxon>Pseudomonadota</taxon>
        <taxon>Alphaproteobacteria</taxon>
        <taxon>Rhodobacterales</taxon>
        <taxon>Roseobacteraceae</taxon>
        <taxon>Celeribacter</taxon>
    </lineage>
</organism>